<evidence type="ECO:0000313" key="1">
    <source>
        <dbReference type="EMBL" id="JAD69284.1"/>
    </source>
</evidence>
<proteinExistence type="predicted"/>
<sequence>MMRPLLQLLT</sequence>
<organism evidence="1">
    <name type="scientific">Arundo donax</name>
    <name type="common">Giant reed</name>
    <name type="synonym">Donax arundinaceus</name>
    <dbReference type="NCBI Taxonomy" id="35708"/>
    <lineage>
        <taxon>Eukaryota</taxon>
        <taxon>Viridiplantae</taxon>
        <taxon>Streptophyta</taxon>
        <taxon>Embryophyta</taxon>
        <taxon>Tracheophyta</taxon>
        <taxon>Spermatophyta</taxon>
        <taxon>Magnoliopsida</taxon>
        <taxon>Liliopsida</taxon>
        <taxon>Poales</taxon>
        <taxon>Poaceae</taxon>
        <taxon>PACMAD clade</taxon>
        <taxon>Arundinoideae</taxon>
        <taxon>Arundineae</taxon>
        <taxon>Arundo</taxon>
    </lineage>
</organism>
<dbReference type="EMBL" id="GBRH01228611">
    <property type="protein sequence ID" value="JAD69284.1"/>
    <property type="molecule type" value="Transcribed_RNA"/>
</dbReference>
<reference evidence="1" key="1">
    <citation type="submission" date="2014-09" db="EMBL/GenBank/DDBJ databases">
        <authorList>
            <person name="Magalhaes I.L.F."/>
            <person name="Oliveira U."/>
            <person name="Santos F.R."/>
            <person name="Vidigal T.H.D.A."/>
            <person name="Brescovit A.D."/>
            <person name="Santos A.J."/>
        </authorList>
    </citation>
    <scope>NUCLEOTIDE SEQUENCE</scope>
    <source>
        <tissue evidence="1">Shoot tissue taken approximately 20 cm above the soil surface</tissue>
    </source>
</reference>
<reference evidence="1" key="2">
    <citation type="journal article" date="2015" name="Data Brief">
        <title>Shoot transcriptome of the giant reed, Arundo donax.</title>
        <authorList>
            <person name="Barrero R.A."/>
            <person name="Guerrero F.D."/>
            <person name="Moolhuijzen P."/>
            <person name="Goolsby J.A."/>
            <person name="Tidwell J."/>
            <person name="Bellgard S.E."/>
            <person name="Bellgard M.I."/>
        </authorList>
    </citation>
    <scope>NUCLEOTIDE SEQUENCE</scope>
    <source>
        <tissue evidence="1">Shoot tissue taken approximately 20 cm above the soil surface</tissue>
    </source>
</reference>
<name>A0A0A9BZ11_ARUDO</name>
<accession>A0A0A9BZ11</accession>
<protein>
    <submittedName>
        <fullName evidence="1">Uncharacterized protein</fullName>
    </submittedName>
</protein>